<organism evidence="1 2">
    <name type="scientific">Deinococcus budaensis</name>
    <dbReference type="NCBI Taxonomy" id="1665626"/>
    <lineage>
        <taxon>Bacteria</taxon>
        <taxon>Thermotogati</taxon>
        <taxon>Deinococcota</taxon>
        <taxon>Deinococci</taxon>
        <taxon>Deinococcales</taxon>
        <taxon>Deinococcaceae</taxon>
        <taxon>Deinococcus</taxon>
    </lineage>
</organism>
<comment type="caution">
    <text evidence="1">The sequence shown here is derived from an EMBL/GenBank/DDBJ whole genome shotgun (WGS) entry which is preliminary data.</text>
</comment>
<dbReference type="Proteomes" id="UP000525389">
    <property type="component" value="Unassembled WGS sequence"/>
</dbReference>
<accession>A0A7W8GFP2</accession>
<dbReference type="EMBL" id="JACHFN010000007">
    <property type="protein sequence ID" value="MBB5234720.1"/>
    <property type="molecule type" value="Genomic_DNA"/>
</dbReference>
<evidence type="ECO:0000313" key="1">
    <source>
        <dbReference type="EMBL" id="MBB5234720.1"/>
    </source>
</evidence>
<name>A0A7W8GFP2_9DEIO</name>
<keyword evidence="2" id="KW-1185">Reference proteome</keyword>
<evidence type="ECO:0000313" key="2">
    <source>
        <dbReference type="Proteomes" id="UP000525389"/>
    </source>
</evidence>
<protein>
    <submittedName>
        <fullName evidence="1">Uncharacterized protein</fullName>
    </submittedName>
</protein>
<gene>
    <name evidence="1" type="ORF">HNQ09_002163</name>
</gene>
<dbReference type="AlphaFoldDB" id="A0A7W8GFP2"/>
<sequence>MAIPAAQVFELSVLGPGGSRPSRDVSVLTASLIADNTLMNYTLILPANSRGRPLDDQRRPSAVGEW</sequence>
<reference evidence="1 2" key="1">
    <citation type="submission" date="2020-08" db="EMBL/GenBank/DDBJ databases">
        <title>Genomic Encyclopedia of Type Strains, Phase IV (KMG-IV): sequencing the most valuable type-strain genomes for metagenomic binning, comparative biology and taxonomic classification.</title>
        <authorList>
            <person name="Goeker M."/>
        </authorList>
    </citation>
    <scope>NUCLEOTIDE SEQUENCE [LARGE SCALE GENOMIC DNA]</scope>
    <source>
        <strain evidence="1 2">DSM 101791</strain>
    </source>
</reference>
<dbReference type="RefSeq" id="WP_184028902.1">
    <property type="nucleotide sequence ID" value="NZ_JACHFN010000007.1"/>
</dbReference>
<proteinExistence type="predicted"/>